<protein>
    <submittedName>
        <fullName evidence="5">Alcohol dehydrogenase catalytic domain-containing protein</fullName>
    </submittedName>
</protein>
<comment type="caution">
    <text evidence="5">The sequence shown here is derived from an EMBL/GenBank/DDBJ whole genome shotgun (WGS) entry which is preliminary data.</text>
</comment>
<keyword evidence="2" id="KW-0560">Oxidoreductase</keyword>
<evidence type="ECO:0000256" key="2">
    <source>
        <dbReference type="ARBA" id="ARBA00023002"/>
    </source>
</evidence>
<evidence type="ECO:0000313" key="5">
    <source>
        <dbReference type="EMBL" id="KAB1881635.1"/>
    </source>
</evidence>
<dbReference type="InterPro" id="IPR013149">
    <property type="entry name" value="ADH-like_C"/>
</dbReference>
<dbReference type="InterPro" id="IPR036291">
    <property type="entry name" value="NAD(P)-bd_dom_sf"/>
</dbReference>
<dbReference type="Gene3D" id="3.90.180.10">
    <property type="entry name" value="Medium-chain alcohol dehydrogenases, catalytic domain"/>
    <property type="match status" value="1"/>
</dbReference>
<dbReference type="EMBL" id="WAAQ01000003">
    <property type="protein sequence ID" value="KAB1881635.1"/>
    <property type="molecule type" value="Genomic_DNA"/>
</dbReference>
<comment type="cofactor">
    <cofactor evidence="1">
        <name>Zn(2+)</name>
        <dbReference type="ChEBI" id="CHEBI:29105"/>
    </cofactor>
</comment>
<dbReference type="InterPro" id="IPR013154">
    <property type="entry name" value="ADH-like_N"/>
</dbReference>
<dbReference type="PANTHER" id="PTHR43401:SF4">
    <property type="entry name" value="D-ARABINOSE 1-DEHYDROGENASE (NADP(+))"/>
    <property type="match status" value="1"/>
</dbReference>
<reference evidence="5 6" key="1">
    <citation type="submission" date="2019-09" db="EMBL/GenBank/DDBJ databases">
        <title>Whole genome sequencing of Microbacterium maritypicum.</title>
        <authorList>
            <person name="Lenchi N."/>
        </authorList>
    </citation>
    <scope>NUCLEOTIDE SEQUENCE [LARGE SCALE GENOMIC DNA]</scope>
    <source>
        <strain evidence="5 6">DSM 12512</strain>
    </source>
</reference>
<evidence type="ECO:0000259" key="4">
    <source>
        <dbReference type="SMART" id="SM00829"/>
    </source>
</evidence>
<sequence>MSGKGMATVMLVSSAAPGSPSPRSTGPSGVGVDEAQAASSVSAAAPPTTAMPSLFLVVRMTLHSGKCVRLLRGVGRLTRILGYGIQFGITCPCFAGYRARTGSRRARCKLDTVSQTDSRDEEVKMRAAVLSSHDLDGLTVAEVDVPAPGADEVLVRVDTVGVNQLDLNVIAGIGPGAQAQLPRILGIDPAGEIIAVGAGVDQRRIGQTVVVKPNIACGACARCQAGDEADCPKQTVVGVHRDGGAAEFVAVPTRNAIDRHGLDAAQATAVVHSASIVINAVRTVALSAGDRVLVTGAGGTLGRAAVAIALARGAEVVAASRRHLAPLGDEQVVQASGAEALSAALGAGEGFDVVLDVSGHGPTLSAGIAALRWGGRAVFCAASVDSDLRIDARDFYLRRKRLFGVASARYEDVAEALALAAAGALPSLVGRRYAFDDIATAYRDFPRKGDGKVVVDVR</sequence>
<dbReference type="Pfam" id="PF00107">
    <property type="entry name" value="ADH_zinc_N"/>
    <property type="match status" value="1"/>
</dbReference>
<name>A0AAD3WZY6_MICMQ</name>
<dbReference type="SUPFAM" id="SSF51735">
    <property type="entry name" value="NAD(P)-binding Rossmann-fold domains"/>
    <property type="match status" value="1"/>
</dbReference>
<feature type="domain" description="Enoyl reductase (ER)" evidence="4">
    <location>
        <begin position="133"/>
        <end position="455"/>
    </location>
</feature>
<dbReference type="SMART" id="SM00829">
    <property type="entry name" value="PKS_ER"/>
    <property type="match status" value="1"/>
</dbReference>
<proteinExistence type="predicted"/>
<evidence type="ECO:0000313" key="6">
    <source>
        <dbReference type="Proteomes" id="UP000436027"/>
    </source>
</evidence>
<dbReference type="InterPro" id="IPR050129">
    <property type="entry name" value="Zn_alcohol_dh"/>
</dbReference>
<dbReference type="Gene3D" id="3.40.50.720">
    <property type="entry name" value="NAD(P)-binding Rossmann-like Domain"/>
    <property type="match status" value="1"/>
</dbReference>
<dbReference type="GO" id="GO:0016491">
    <property type="term" value="F:oxidoreductase activity"/>
    <property type="evidence" value="ECO:0007669"/>
    <property type="project" value="UniProtKB-KW"/>
</dbReference>
<dbReference type="InterPro" id="IPR020843">
    <property type="entry name" value="ER"/>
</dbReference>
<accession>A0AAD3WZY6</accession>
<feature type="region of interest" description="Disordered" evidence="3">
    <location>
        <begin position="14"/>
        <end position="33"/>
    </location>
</feature>
<evidence type="ECO:0000256" key="3">
    <source>
        <dbReference type="SAM" id="MobiDB-lite"/>
    </source>
</evidence>
<evidence type="ECO:0000256" key="1">
    <source>
        <dbReference type="ARBA" id="ARBA00001947"/>
    </source>
</evidence>
<gene>
    <name evidence="5" type="ORF">F6W70_17395</name>
</gene>
<dbReference type="InterPro" id="IPR011032">
    <property type="entry name" value="GroES-like_sf"/>
</dbReference>
<dbReference type="AlphaFoldDB" id="A0AAD3WZY6"/>
<dbReference type="Proteomes" id="UP000436027">
    <property type="component" value="Unassembled WGS sequence"/>
</dbReference>
<dbReference type="Pfam" id="PF08240">
    <property type="entry name" value="ADH_N"/>
    <property type="match status" value="1"/>
</dbReference>
<dbReference type="SUPFAM" id="SSF50129">
    <property type="entry name" value="GroES-like"/>
    <property type="match status" value="1"/>
</dbReference>
<dbReference type="PANTHER" id="PTHR43401">
    <property type="entry name" value="L-THREONINE 3-DEHYDROGENASE"/>
    <property type="match status" value="1"/>
</dbReference>
<organism evidence="5 6">
    <name type="scientific">Microbacterium maritypicum</name>
    <name type="common">Microbacterium liquefaciens</name>
    <dbReference type="NCBI Taxonomy" id="33918"/>
    <lineage>
        <taxon>Bacteria</taxon>
        <taxon>Bacillati</taxon>
        <taxon>Actinomycetota</taxon>
        <taxon>Actinomycetes</taxon>
        <taxon>Micrococcales</taxon>
        <taxon>Microbacteriaceae</taxon>
        <taxon>Microbacterium</taxon>
    </lineage>
</organism>